<evidence type="ECO:0000256" key="5">
    <source>
        <dbReference type="ARBA" id="ARBA00023002"/>
    </source>
</evidence>
<feature type="region of interest" description="Disordered" evidence="6">
    <location>
        <begin position="150"/>
        <end position="176"/>
    </location>
</feature>
<sequence>MGQLFVLTISLSPYWLPLLETPLAAYGHSGTDHALSFDVITGNGEYVRANTDSSPDLFWALQGGGPSTFAVVLAATFKTIPEARTTRVLLNINNSTMTNDVDLFWEGAKIFHSHANSLVDNELYGYFEIVPRRPCYQQQRHPLKITELGKRPSCSSKRRTRGSVIPDETQQQQQHLDQSPLLQLVLIPKYEPRPLVADNEKGRRIRPARVLAPAIAIDDLSIPQLTTSSLTLADDDQTLAR</sequence>
<dbReference type="SUPFAM" id="SSF56176">
    <property type="entry name" value="FAD-binding/transporter-associated domain-like"/>
    <property type="match status" value="1"/>
</dbReference>
<organism evidence="8 9">
    <name type="scientific">Apiospora rasikravindrae</name>
    <dbReference type="NCBI Taxonomy" id="990691"/>
    <lineage>
        <taxon>Eukaryota</taxon>
        <taxon>Fungi</taxon>
        <taxon>Dikarya</taxon>
        <taxon>Ascomycota</taxon>
        <taxon>Pezizomycotina</taxon>
        <taxon>Sordariomycetes</taxon>
        <taxon>Xylariomycetidae</taxon>
        <taxon>Amphisphaeriales</taxon>
        <taxon>Apiosporaceae</taxon>
        <taxon>Apiospora</taxon>
    </lineage>
</organism>
<evidence type="ECO:0000256" key="4">
    <source>
        <dbReference type="ARBA" id="ARBA00022827"/>
    </source>
</evidence>
<evidence type="ECO:0000256" key="6">
    <source>
        <dbReference type="SAM" id="MobiDB-lite"/>
    </source>
</evidence>
<comment type="similarity">
    <text evidence="2">Belongs to the oxygen-dependent FAD-linked oxidoreductase family.</text>
</comment>
<evidence type="ECO:0000256" key="1">
    <source>
        <dbReference type="ARBA" id="ARBA00001974"/>
    </source>
</evidence>
<comment type="caution">
    <text evidence="8">The sequence shown here is derived from an EMBL/GenBank/DDBJ whole genome shotgun (WGS) entry which is preliminary data.</text>
</comment>
<dbReference type="PANTHER" id="PTHR42973:SF39">
    <property type="entry name" value="FAD-BINDING PCMH-TYPE DOMAIN-CONTAINING PROTEIN"/>
    <property type="match status" value="1"/>
</dbReference>
<gene>
    <name evidence="8" type="ORF">PG993_014178</name>
</gene>
<dbReference type="Gene3D" id="3.30.465.10">
    <property type="match status" value="1"/>
</dbReference>
<keyword evidence="5" id="KW-0560">Oxidoreductase</keyword>
<keyword evidence="3" id="KW-0285">Flavoprotein</keyword>
<proteinExistence type="inferred from homology"/>
<keyword evidence="7" id="KW-0732">Signal</keyword>
<reference evidence="8 9" key="1">
    <citation type="submission" date="2023-01" db="EMBL/GenBank/DDBJ databases">
        <title>Analysis of 21 Apiospora genomes using comparative genomics revels a genus with tremendous synthesis potential of carbohydrate active enzymes and secondary metabolites.</title>
        <authorList>
            <person name="Sorensen T."/>
        </authorList>
    </citation>
    <scope>NUCLEOTIDE SEQUENCE [LARGE SCALE GENOMIC DNA]</scope>
    <source>
        <strain evidence="8 9">CBS 33761</strain>
    </source>
</reference>
<dbReference type="EMBL" id="JAQQWK010000013">
    <property type="protein sequence ID" value="KAK8017852.1"/>
    <property type="molecule type" value="Genomic_DNA"/>
</dbReference>
<accession>A0ABR1RSI8</accession>
<dbReference type="InterPro" id="IPR050416">
    <property type="entry name" value="FAD-linked_Oxidoreductase"/>
</dbReference>
<evidence type="ECO:0000256" key="2">
    <source>
        <dbReference type="ARBA" id="ARBA00005466"/>
    </source>
</evidence>
<evidence type="ECO:0000313" key="8">
    <source>
        <dbReference type="EMBL" id="KAK8017852.1"/>
    </source>
</evidence>
<evidence type="ECO:0000256" key="7">
    <source>
        <dbReference type="SAM" id="SignalP"/>
    </source>
</evidence>
<keyword evidence="9" id="KW-1185">Reference proteome</keyword>
<evidence type="ECO:0000313" key="9">
    <source>
        <dbReference type="Proteomes" id="UP001444661"/>
    </source>
</evidence>
<protein>
    <recommendedName>
        <fullName evidence="10">Berberine/berberine-like domain-containing protein</fullName>
    </recommendedName>
</protein>
<feature type="chain" id="PRO_5046459500" description="Berberine/berberine-like domain-containing protein" evidence="7">
    <location>
        <begin position="18"/>
        <end position="241"/>
    </location>
</feature>
<keyword evidence="4" id="KW-0274">FAD</keyword>
<comment type="cofactor">
    <cofactor evidence="1">
        <name>FAD</name>
        <dbReference type="ChEBI" id="CHEBI:57692"/>
    </cofactor>
</comment>
<dbReference type="Proteomes" id="UP001444661">
    <property type="component" value="Unassembled WGS sequence"/>
</dbReference>
<dbReference type="PANTHER" id="PTHR42973">
    <property type="entry name" value="BINDING OXIDOREDUCTASE, PUTATIVE (AFU_ORTHOLOGUE AFUA_1G17690)-RELATED"/>
    <property type="match status" value="1"/>
</dbReference>
<evidence type="ECO:0000256" key="3">
    <source>
        <dbReference type="ARBA" id="ARBA00022630"/>
    </source>
</evidence>
<feature type="signal peptide" evidence="7">
    <location>
        <begin position="1"/>
        <end position="17"/>
    </location>
</feature>
<evidence type="ECO:0008006" key="10">
    <source>
        <dbReference type="Google" id="ProtNLM"/>
    </source>
</evidence>
<name>A0ABR1RSI8_9PEZI</name>
<dbReference type="InterPro" id="IPR016169">
    <property type="entry name" value="FAD-bd_PCMH_sub2"/>
</dbReference>
<dbReference type="InterPro" id="IPR036318">
    <property type="entry name" value="FAD-bd_PCMH-like_sf"/>
</dbReference>